<name>A0A4R7SXM0_9ACTN</name>
<dbReference type="EMBL" id="SOCE01000002">
    <property type="protein sequence ID" value="TDU83217.1"/>
    <property type="molecule type" value="Genomic_DNA"/>
</dbReference>
<sequence>MVTKKATTSRYFVGVDLAWGQRGSTGLAVIDDSGVLRDVATRQTDEEILAWLRPWTDGPCFVAFDAPLIVVNPSGKRLCERLIGQYFGRYGAHCHSANTANPSFADESRALRLTEALGLEVDPTSTSVRRAAEVYPHPALVALFDLPRILQYKAKPGRDFDHLYAEMLRLAGYLEALADASPPLHLVDNAEWQLIRKNLDAATRKVDLKRLEDAIDGVVCAYIAWYATTHPTRTRTFGDPATGTILTPVTPFILRSGPGVAP</sequence>
<evidence type="ECO:0000313" key="1">
    <source>
        <dbReference type="EMBL" id="TDU83217.1"/>
    </source>
</evidence>
<dbReference type="InterPro" id="IPR008306">
    <property type="entry name" value="UCP018008"/>
</dbReference>
<dbReference type="Pfam" id="PF04250">
    <property type="entry name" value="DUF429"/>
    <property type="match status" value="1"/>
</dbReference>
<dbReference type="PIRSF" id="PIRSF018008">
    <property type="entry name" value="UCP018008"/>
    <property type="match status" value="1"/>
</dbReference>
<organism evidence="1 2">
    <name type="scientific">Kribbella voronezhensis</name>
    <dbReference type="NCBI Taxonomy" id="2512212"/>
    <lineage>
        <taxon>Bacteria</taxon>
        <taxon>Bacillati</taxon>
        <taxon>Actinomycetota</taxon>
        <taxon>Actinomycetes</taxon>
        <taxon>Propionibacteriales</taxon>
        <taxon>Kribbellaceae</taxon>
        <taxon>Kribbella</taxon>
    </lineage>
</organism>
<reference evidence="1 2" key="1">
    <citation type="submission" date="2019-03" db="EMBL/GenBank/DDBJ databases">
        <title>Genomic Encyclopedia of Type Strains, Phase III (KMG-III): the genomes of soil and plant-associated and newly described type strains.</title>
        <authorList>
            <person name="Whitman W."/>
        </authorList>
    </citation>
    <scope>NUCLEOTIDE SEQUENCE [LARGE SCALE GENOMIC DNA]</scope>
    <source>
        <strain evidence="1 2">VKM Ac-2575</strain>
    </source>
</reference>
<dbReference type="Proteomes" id="UP000295151">
    <property type="component" value="Unassembled WGS sequence"/>
</dbReference>
<comment type="caution">
    <text evidence="1">The sequence shown here is derived from an EMBL/GenBank/DDBJ whole genome shotgun (WGS) entry which is preliminary data.</text>
</comment>
<proteinExistence type="predicted"/>
<evidence type="ECO:0000313" key="2">
    <source>
        <dbReference type="Proteomes" id="UP000295151"/>
    </source>
</evidence>
<dbReference type="RefSeq" id="WP_166678771.1">
    <property type="nucleotide sequence ID" value="NZ_SOCE01000002.1"/>
</dbReference>
<gene>
    <name evidence="1" type="ORF">EV138_5679</name>
</gene>
<protein>
    <submittedName>
        <fullName evidence="1">Putative RNase H-like nuclease</fullName>
    </submittedName>
</protein>
<dbReference type="AlphaFoldDB" id="A0A4R7SXM0"/>
<dbReference type="InterPro" id="IPR007362">
    <property type="entry name" value="DUF429"/>
</dbReference>
<accession>A0A4R7SXM0</accession>
<keyword evidence="2" id="KW-1185">Reference proteome</keyword>